<organism evidence="1 2">
    <name type="scientific">Clathrus columnatus</name>
    <dbReference type="NCBI Taxonomy" id="1419009"/>
    <lineage>
        <taxon>Eukaryota</taxon>
        <taxon>Fungi</taxon>
        <taxon>Dikarya</taxon>
        <taxon>Basidiomycota</taxon>
        <taxon>Agaricomycotina</taxon>
        <taxon>Agaricomycetes</taxon>
        <taxon>Phallomycetidae</taxon>
        <taxon>Phallales</taxon>
        <taxon>Clathraceae</taxon>
        <taxon>Clathrus</taxon>
    </lineage>
</organism>
<evidence type="ECO:0000313" key="1">
    <source>
        <dbReference type="EMBL" id="GJJ10600.1"/>
    </source>
</evidence>
<protein>
    <recommendedName>
        <fullName evidence="3">AB hydrolase-1 domain-containing protein</fullName>
    </recommendedName>
</protein>
<dbReference type="Proteomes" id="UP001050691">
    <property type="component" value="Unassembled WGS sequence"/>
</dbReference>
<evidence type="ECO:0000313" key="2">
    <source>
        <dbReference type="Proteomes" id="UP001050691"/>
    </source>
</evidence>
<name>A0AAV5AF73_9AGAM</name>
<reference evidence="1" key="1">
    <citation type="submission" date="2021-10" db="EMBL/GenBank/DDBJ databases">
        <title>De novo Genome Assembly of Clathrus columnatus (Basidiomycota, Fungi) Using Illumina and Nanopore Sequence Data.</title>
        <authorList>
            <person name="Ogiso-Tanaka E."/>
            <person name="Itagaki H."/>
            <person name="Hosoya T."/>
            <person name="Hosaka K."/>
        </authorList>
    </citation>
    <scope>NUCLEOTIDE SEQUENCE</scope>
    <source>
        <strain evidence="1">MO-923</strain>
    </source>
</reference>
<gene>
    <name evidence="1" type="ORF">Clacol_004827</name>
</gene>
<evidence type="ECO:0008006" key="3">
    <source>
        <dbReference type="Google" id="ProtNLM"/>
    </source>
</evidence>
<proteinExistence type="predicted"/>
<keyword evidence="2" id="KW-1185">Reference proteome</keyword>
<dbReference type="EMBL" id="BPWL01000005">
    <property type="protein sequence ID" value="GJJ10600.1"/>
    <property type="molecule type" value="Genomic_DNA"/>
</dbReference>
<dbReference type="SUPFAM" id="SSF53474">
    <property type="entry name" value="alpha/beta-Hydrolases"/>
    <property type="match status" value="1"/>
</dbReference>
<dbReference type="AlphaFoldDB" id="A0AAV5AF73"/>
<sequence length="308" mass="34629">MAWPFTAVAIALAPSKGIRLICVNRRDYADTTLFSAEELGIIANGDKEARLNFIKERALEYSTLVTELIEKYSIPAPDVDKTRGGIALMGWSFGNTVPLGIASAIETYPPSIKEILQKYLIKIIIHNAPAVALGIPHPSDTKTYPPYADPNIPPEKREDAFMHWASGYFDNGDLSLQNVHALPYDVFPTETTFAHMSIDERASTVDSRPMFRSETILGGRFQNEFLEQTRRTLCDHTLRVSLPLMEVRLLYGDSVSWSIVYAVWEVEKMAREADVRTVESIVLNGKNTFMFWDHPDESLNALVSLCQK</sequence>
<dbReference type="InterPro" id="IPR029058">
    <property type="entry name" value="AB_hydrolase_fold"/>
</dbReference>
<accession>A0AAV5AF73</accession>
<comment type="caution">
    <text evidence="1">The sequence shown here is derived from an EMBL/GenBank/DDBJ whole genome shotgun (WGS) entry which is preliminary data.</text>
</comment>